<name>A0A1I2M7I2_9CLOT</name>
<sequence length="47" mass="5665">MIIQTERLEFILLTLNQLKLCIEDIDTLERELNCSYKAELMEVFFLK</sequence>
<dbReference type="STRING" id="1529.SAMN04487885_11373"/>
<evidence type="ECO:0000313" key="2">
    <source>
        <dbReference type="Proteomes" id="UP000182135"/>
    </source>
</evidence>
<keyword evidence="2" id="KW-1185">Reference proteome</keyword>
<reference evidence="1 2" key="1">
    <citation type="submission" date="2016-10" db="EMBL/GenBank/DDBJ databases">
        <authorList>
            <person name="de Groot N.N."/>
        </authorList>
    </citation>
    <scope>NUCLEOTIDE SEQUENCE [LARGE SCALE GENOMIC DNA]</scope>
    <source>
        <strain evidence="1 2">NLAE-zl-G419</strain>
    </source>
</reference>
<accession>A0A1I2M7I2</accession>
<proteinExistence type="predicted"/>
<dbReference type="EMBL" id="FOOE01000013">
    <property type="protein sequence ID" value="SFF87485.1"/>
    <property type="molecule type" value="Genomic_DNA"/>
</dbReference>
<organism evidence="1 2">
    <name type="scientific">Clostridium cadaveris</name>
    <dbReference type="NCBI Taxonomy" id="1529"/>
    <lineage>
        <taxon>Bacteria</taxon>
        <taxon>Bacillati</taxon>
        <taxon>Bacillota</taxon>
        <taxon>Clostridia</taxon>
        <taxon>Eubacteriales</taxon>
        <taxon>Clostridiaceae</taxon>
        <taxon>Clostridium</taxon>
    </lineage>
</organism>
<gene>
    <name evidence="1" type="ORF">SAMN04487885_11373</name>
</gene>
<dbReference type="RefSeq" id="WP_242948626.1">
    <property type="nucleotide sequence ID" value="NZ_FOOE01000013.1"/>
</dbReference>
<evidence type="ECO:0000313" key="1">
    <source>
        <dbReference type="EMBL" id="SFF87485.1"/>
    </source>
</evidence>
<dbReference type="Proteomes" id="UP000182135">
    <property type="component" value="Unassembled WGS sequence"/>
</dbReference>
<dbReference type="AlphaFoldDB" id="A0A1I2M7I2"/>
<protein>
    <submittedName>
        <fullName evidence="1">Uncharacterized protein</fullName>
    </submittedName>
</protein>